<feature type="region of interest" description="Disordered" evidence="1">
    <location>
        <begin position="23"/>
        <end position="68"/>
    </location>
</feature>
<dbReference type="OrthoDB" id="2157103at2759"/>
<organism evidence="2 3">
    <name type="scientific">Fusarium solani</name>
    <name type="common">Filamentous fungus</name>
    <dbReference type="NCBI Taxonomy" id="169388"/>
    <lineage>
        <taxon>Eukaryota</taxon>
        <taxon>Fungi</taxon>
        <taxon>Dikarya</taxon>
        <taxon>Ascomycota</taxon>
        <taxon>Pezizomycotina</taxon>
        <taxon>Sordariomycetes</taxon>
        <taxon>Hypocreomycetidae</taxon>
        <taxon>Hypocreales</taxon>
        <taxon>Nectriaceae</taxon>
        <taxon>Fusarium</taxon>
        <taxon>Fusarium solani species complex</taxon>
    </lineage>
</organism>
<dbReference type="EMBL" id="JAGTJS010000023">
    <property type="protein sequence ID" value="KAH7237168.1"/>
    <property type="molecule type" value="Genomic_DNA"/>
</dbReference>
<dbReference type="Proteomes" id="UP000736672">
    <property type="component" value="Unassembled WGS sequence"/>
</dbReference>
<comment type="caution">
    <text evidence="2">The sequence shown here is derived from an EMBL/GenBank/DDBJ whole genome shotgun (WGS) entry which is preliminary data.</text>
</comment>
<protein>
    <submittedName>
        <fullName evidence="2">Uncharacterized protein</fullName>
    </submittedName>
</protein>
<proteinExistence type="predicted"/>
<feature type="compositionally biased region" description="Low complexity" evidence="1">
    <location>
        <begin position="43"/>
        <end position="54"/>
    </location>
</feature>
<evidence type="ECO:0000256" key="1">
    <source>
        <dbReference type="SAM" id="MobiDB-lite"/>
    </source>
</evidence>
<keyword evidence="3" id="KW-1185">Reference proteome</keyword>
<reference evidence="2" key="1">
    <citation type="journal article" date="2021" name="Nat. Commun.">
        <title>Genetic determinants of endophytism in the Arabidopsis root mycobiome.</title>
        <authorList>
            <person name="Mesny F."/>
            <person name="Miyauchi S."/>
            <person name="Thiergart T."/>
            <person name="Pickel B."/>
            <person name="Atanasova L."/>
            <person name="Karlsson M."/>
            <person name="Huettel B."/>
            <person name="Barry K.W."/>
            <person name="Haridas S."/>
            <person name="Chen C."/>
            <person name="Bauer D."/>
            <person name="Andreopoulos W."/>
            <person name="Pangilinan J."/>
            <person name="LaButti K."/>
            <person name="Riley R."/>
            <person name="Lipzen A."/>
            <person name="Clum A."/>
            <person name="Drula E."/>
            <person name="Henrissat B."/>
            <person name="Kohler A."/>
            <person name="Grigoriev I.V."/>
            <person name="Martin F.M."/>
            <person name="Hacquard S."/>
        </authorList>
    </citation>
    <scope>NUCLEOTIDE SEQUENCE</scope>
    <source>
        <strain evidence="2">FSSC 5 MPI-SDFR-AT-0091</strain>
    </source>
</reference>
<evidence type="ECO:0000313" key="3">
    <source>
        <dbReference type="Proteomes" id="UP000736672"/>
    </source>
</evidence>
<gene>
    <name evidence="2" type="ORF">B0J15DRAFT_471048</name>
</gene>
<dbReference type="AlphaFoldDB" id="A0A9P9GCT4"/>
<accession>A0A9P9GCT4</accession>
<name>A0A9P9GCT4_FUSSL</name>
<sequence length="113" mass="12190">MMQRTILASRPLIAARSRLFHATTVQSTSQPALPETIPTGSRTTETVKSSVTTTQNSPSELKVPKKTSAQLDQELREKLEMLSGGGGSAGVEYENGKAEGLKRGVKSNMFRVI</sequence>
<evidence type="ECO:0000313" key="2">
    <source>
        <dbReference type="EMBL" id="KAH7237168.1"/>
    </source>
</evidence>